<dbReference type="PROSITE" id="PS50090">
    <property type="entry name" value="MYB_LIKE"/>
    <property type="match status" value="2"/>
</dbReference>
<feature type="domain" description="HTH myb-type" evidence="3">
    <location>
        <begin position="82"/>
        <end position="120"/>
    </location>
</feature>
<protein>
    <submittedName>
        <fullName evidence="4">Myb transcription factor</fullName>
    </submittedName>
</protein>
<dbReference type="STRING" id="1081104.A0A162MSE9"/>
<dbReference type="InterPro" id="IPR009057">
    <property type="entry name" value="Homeodomain-like_sf"/>
</dbReference>
<name>A0A162MSE9_CORFA</name>
<proteinExistence type="predicted"/>
<dbReference type="PANTHER" id="PTHR45614:SF25">
    <property type="entry name" value="MYB PROTEIN"/>
    <property type="match status" value="1"/>
</dbReference>
<organism evidence="4 5">
    <name type="scientific">Cordyceps fumosorosea (strain ARSEF 2679)</name>
    <name type="common">Isaria fumosorosea</name>
    <dbReference type="NCBI Taxonomy" id="1081104"/>
    <lineage>
        <taxon>Eukaryota</taxon>
        <taxon>Fungi</taxon>
        <taxon>Dikarya</taxon>
        <taxon>Ascomycota</taxon>
        <taxon>Pezizomycotina</taxon>
        <taxon>Sordariomycetes</taxon>
        <taxon>Hypocreomycetidae</taxon>
        <taxon>Hypocreales</taxon>
        <taxon>Cordycipitaceae</taxon>
        <taxon>Cordyceps</taxon>
    </lineage>
</organism>
<sequence length="138" mass="15419">MAETGTAATAVSPIEGHRRGPWSQAEDDKLIALVGEHGGLNWVRISISLGTRSPKQCRERFHQNLKPSLSHEPISANEGAFIIDCVHKIGKRWAEIARQMPGRSDNAVKNWWNGNQNRSKRSEARRRNSYLSAATSTF</sequence>
<dbReference type="OrthoDB" id="2143914at2759"/>
<dbReference type="SMART" id="SM00717">
    <property type="entry name" value="SANT"/>
    <property type="match status" value="2"/>
</dbReference>
<evidence type="ECO:0000313" key="4">
    <source>
        <dbReference type="EMBL" id="OAA66210.1"/>
    </source>
</evidence>
<dbReference type="GO" id="GO:0005634">
    <property type="term" value="C:nucleus"/>
    <property type="evidence" value="ECO:0007669"/>
    <property type="project" value="TreeGrafter"/>
</dbReference>
<dbReference type="EMBL" id="AZHB01000008">
    <property type="protein sequence ID" value="OAA66210.1"/>
    <property type="molecule type" value="Genomic_DNA"/>
</dbReference>
<evidence type="ECO:0000259" key="2">
    <source>
        <dbReference type="PROSITE" id="PS50090"/>
    </source>
</evidence>
<feature type="domain" description="HTH myb-type" evidence="3">
    <location>
        <begin position="14"/>
        <end position="69"/>
    </location>
</feature>
<dbReference type="CDD" id="cd00167">
    <property type="entry name" value="SANT"/>
    <property type="match status" value="2"/>
</dbReference>
<evidence type="ECO:0000259" key="3">
    <source>
        <dbReference type="PROSITE" id="PS51294"/>
    </source>
</evidence>
<dbReference type="InterPro" id="IPR001005">
    <property type="entry name" value="SANT/Myb"/>
</dbReference>
<dbReference type="SUPFAM" id="SSF46689">
    <property type="entry name" value="Homeodomain-like"/>
    <property type="match status" value="1"/>
</dbReference>
<dbReference type="RefSeq" id="XP_018705234.1">
    <property type="nucleotide sequence ID" value="XM_018847654.1"/>
</dbReference>
<dbReference type="Proteomes" id="UP000076744">
    <property type="component" value="Unassembled WGS sequence"/>
</dbReference>
<feature type="region of interest" description="Disordered" evidence="1">
    <location>
        <begin position="105"/>
        <end position="127"/>
    </location>
</feature>
<dbReference type="InterPro" id="IPR017930">
    <property type="entry name" value="Myb_dom"/>
</dbReference>
<dbReference type="AlphaFoldDB" id="A0A162MSE9"/>
<evidence type="ECO:0000256" key="1">
    <source>
        <dbReference type="SAM" id="MobiDB-lite"/>
    </source>
</evidence>
<dbReference type="GO" id="GO:0000981">
    <property type="term" value="F:DNA-binding transcription factor activity, RNA polymerase II-specific"/>
    <property type="evidence" value="ECO:0007669"/>
    <property type="project" value="TreeGrafter"/>
</dbReference>
<gene>
    <name evidence="4" type="ORF">ISF_04048</name>
</gene>
<keyword evidence="5" id="KW-1185">Reference proteome</keyword>
<dbReference type="PROSITE" id="PS51294">
    <property type="entry name" value="HTH_MYB"/>
    <property type="match status" value="2"/>
</dbReference>
<dbReference type="Pfam" id="PF13921">
    <property type="entry name" value="Myb_DNA-bind_6"/>
    <property type="match status" value="1"/>
</dbReference>
<comment type="caution">
    <text evidence="4">The sequence shown here is derived from an EMBL/GenBank/DDBJ whole genome shotgun (WGS) entry which is preliminary data.</text>
</comment>
<dbReference type="GO" id="GO:0000978">
    <property type="term" value="F:RNA polymerase II cis-regulatory region sequence-specific DNA binding"/>
    <property type="evidence" value="ECO:0007669"/>
    <property type="project" value="TreeGrafter"/>
</dbReference>
<dbReference type="GeneID" id="30020340"/>
<accession>A0A162MSE9</accession>
<dbReference type="Gene3D" id="1.10.10.60">
    <property type="entry name" value="Homeodomain-like"/>
    <property type="match status" value="2"/>
</dbReference>
<dbReference type="InterPro" id="IPR050560">
    <property type="entry name" value="MYB_TF"/>
</dbReference>
<dbReference type="GO" id="GO:0045944">
    <property type="term" value="P:positive regulation of transcription by RNA polymerase II"/>
    <property type="evidence" value="ECO:0007669"/>
    <property type="project" value="TreeGrafter"/>
</dbReference>
<feature type="domain" description="Myb-like" evidence="2">
    <location>
        <begin position="66"/>
        <end position="113"/>
    </location>
</feature>
<reference evidence="4 5" key="1">
    <citation type="journal article" date="2016" name="Genome Biol. Evol.">
        <title>Divergent and convergent evolution of fungal pathogenicity.</title>
        <authorList>
            <person name="Shang Y."/>
            <person name="Xiao G."/>
            <person name="Zheng P."/>
            <person name="Cen K."/>
            <person name="Zhan S."/>
            <person name="Wang C."/>
        </authorList>
    </citation>
    <scope>NUCLEOTIDE SEQUENCE [LARGE SCALE GENOMIC DNA]</scope>
    <source>
        <strain evidence="4 5">ARSEF 2679</strain>
    </source>
</reference>
<evidence type="ECO:0000313" key="5">
    <source>
        <dbReference type="Proteomes" id="UP000076744"/>
    </source>
</evidence>
<dbReference type="GO" id="GO:0000278">
    <property type="term" value="P:mitotic cell cycle"/>
    <property type="evidence" value="ECO:0007669"/>
    <property type="project" value="TreeGrafter"/>
</dbReference>
<dbReference type="PANTHER" id="PTHR45614">
    <property type="entry name" value="MYB PROTEIN-RELATED"/>
    <property type="match status" value="1"/>
</dbReference>
<feature type="domain" description="Myb-like" evidence="2">
    <location>
        <begin position="14"/>
        <end position="65"/>
    </location>
</feature>
<feature type="region of interest" description="Disordered" evidence="1">
    <location>
        <begin position="1"/>
        <end position="22"/>
    </location>
</feature>